<evidence type="ECO:0000259" key="1">
    <source>
        <dbReference type="Pfam" id="PF09862"/>
    </source>
</evidence>
<reference evidence="3 4" key="1">
    <citation type="submission" date="2018-04" db="EMBL/GenBank/DDBJ databases">
        <title>Genome sequencing of Flavobacterium sp. HYN0048.</title>
        <authorList>
            <person name="Yi H."/>
            <person name="Baek C."/>
        </authorList>
    </citation>
    <scope>NUCLEOTIDE SEQUENCE [LARGE SCALE GENOMIC DNA]</scope>
    <source>
        <strain evidence="3 4">HYN0048</strain>
    </source>
</reference>
<dbReference type="InterPro" id="IPR053957">
    <property type="entry name" value="DUF2089_Zn_ribbon"/>
</dbReference>
<dbReference type="EMBL" id="CP028811">
    <property type="protein sequence ID" value="AWA29819.1"/>
    <property type="molecule type" value="Genomic_DNA"/>
</dbReference>
<dbReference type="OrthoDB" id="9797643at2"/>
<dbReference type="GO" id="GO:0003677">
    <property type="term" value="F:DNA binding"/>
    <property type="evidence" value="ECO:0007669"/>
    <property type="project" value="InterPro"/>
</dbReference>
<dbReference type="InterPro" id="IPR016032">
    <property type="entry name" value="Sig_transdc_resp-reg_C-effctor"/>
</dbReference>
<keyword evidence="4" id="KW-1185">Reference proteome</keyword>
<dbReference type="Pfam" id="PF22747">
    <property type="entry name" value="Zn_ribbon_DUF2089"/>
    <property type="match status" value="1"/>
</dbReference>
<evidence type="ECO:0008006" key="5">
    <source>
        <dbReference type="Google" id="ProtNLM"/>
    </source>
</evidence>
<proteinExistence type="predicted"/>
<sequence>MTQPKLPVTCPSCATALSVTQLSCGHCGTAVSGNYTLPLLLQLSEDDLQFVLQFFMTGGSLKEMASQMGNSYPTVRNKLDDIIERINQLNKKSNP</sequence>
<dbReference type="RefSeq" id="WP_108370403.1">
    <property type="nucleotide sequence ID" value="NZ_CP028811.1"/>
</dbReference>
<evidence type="ECO:0000313" key="3">
    <source>
        <dbReference type="EMBL" id="AWA29819.1"/>
    </source>
</evidence>
<dbReference type="GO" id="GO:0006355">
    <property type="term" value="P:regulation of DNA-templated transcription"/>
    <property type="evidence" value="ECO:0007669"/>
    <property type="project" value="InterPro"/>
</dbReference>
<feature type="domain" description="DUF2089" evidence="1">
    <location>
        <begin position="43"/>
        <end position="87"/>
    </location>
</feature>
<dbReference type="Pfam" id="PF09862">
    <property type="entry name" value="DUF2089"/>
    <property type="match status" value="1"/>
</dbReference>
<dbReference type="InterPro" id="IPR018658">
    <property type="entry name" value="DUF2089"/>
</dbReference>
<evidence type="ECO:0000313" key="4">
    <source>
        <dbReference type="Proteomes" id="UP000244193"/>
    </source>
</evidence>
<feature type="domain" description="DUF2089" evidence="2">
    <location>
        <begin position="10"/>
        <end position="38"/>
    </location>
</feature>
<organism evidence="3 4">
    <name type="scientific">Flavobacterium magnum</name>
    <dbReference type="NCBI Taxonomy" id="2162713"/>
    <lineage>
        <taxon>Bacteria</taxon>
        <taxon>Pseudomonadati</taxon>
        <taxon>Bacteroidota</taxon>
        <taxon>Flavobacteriia</taxon>
        <taxon>Flavobacteriales</taxon>
        <taxon>Flavobacteriaceae</taxon>
        <taxon>Flavobacterium</taxon>
    </lineage>
</organism>
<dbReference type="KEGG" id="fmg:HYN48_06865"/>
<gene>
    <name evidence="3" type="ORF">HYN48_06865</name>
</gene>
<accession>A0A2S0RE71</accession>
<dbReference type="SUPFAM" id="SSF46894">
    <property type="entry name" value="C-terminal effector domain of the bipartite response regulators"/>
    <property type="match status" value="1"/>
</dbReference>
<protein>
    <recommendedName>
        <fullName evidence="5">DUF2089 domain-containing protein</fullName>
    </recommendedName>
</protein>
<evidence type="ECO:0000259" key="2">
    <source>
        <dbReference type="Pfam" id="PF22747"/>
    </source>
</evidence>
<dbReference type="Proteomes" id="UP000244193">
    <property type="component" value="Chromosome"/>
</dbReference>
<name>A0A2S0RE71_9FLAO</name>
<dbReference type="AlphaFoldDB" id="A0A2S0RE71"/>